<keyword evidence="4 5" id="KW-0472">Membrane</keyword>
<protein>
    <recommendedName>
        <fullName evidence="7">EXPERA domain-containing protein</fullName>
    </recommendedName>
</protein>
<dbReference type="AlphaFoldDB" id="G3MI82"/>
<feature type="transmembrane region" description="Helical" evidence="6">
    <location>
        <begin position="30"/>
        <end position="56"/>
    </location>
</feature>
<dbReference type="InterPro" id="IPR033118">
    <property type="entry name" value="EXPERA"/>
</dbReference>
<evidence type="ECO:0000256" key="3">
    <source>
        <dbReference type="ARBA" id="ARBA00022989"/>
    </source>
</evidence>
<accession>G3MI82</accession>
<organism evidence="8">
    <name type="scientific">Amblyomma maculatum</name>
    <name type="common">Gulf Coast tick</name>
    <dbReference type="NCBI Taxonomy" id="34609"/>
    <lineage>
        <taxon>Eukaryota</taxon>
        <taxon>Metazoa</taxon>
        <taxon>Ecdysozoa</taxon>
        <taxon>Arthropoda</taxon>
        <taxon>Chelicerata</taxon>
        <taxon>Arachnida</taxon>
        <taxon>Acari</taxon>
        <taxon>Parasitiformes</taxon>
        <taxon>Ixodida</taxon>
        <taxon>Ixodoidea</taxon>
        <taxon>Ixodidae</taxon>
        <taxon>Amblyomminae</taxon>
        <taxon>Amblyomma</taxon>
    </lineage>
</organism>
<comment type="subcellular location">
    <subcellularLocation>
        <location evidence="1">Membrane</location>
        <topology evidence="1">Multi-pass membrane protein</topology>
    </subcellularLocation>
</comment>
<feature type="non-terminal residue" evidence="8">
    <location>
        <position position="1"/>
    </location>
</feature>
<proteinExistence type="evidence at transcript level"/>
<dbReference type="InterPro" id="IPR051987">
    <property type="entry name" value="Sigma-2_receptor-like"/>
</dbReference>
<feature type="transmembrane region" description="Helical" evidence="6">
    <location>
        <begin position="155"/>
        <end position="175"/>
    </location>
</feature>
<evidence type="ECO:0000259" key="7">
    <source>
        <dbReference type="PROSITE" id="PS51751"/>
    </source>
</evidence>
<feature type="transmembrane region" description="Helical" evidence="6">
    <location>
        <begin position="93"/>
        <end position="115"/>
    </location>
</feature>
<name>G3MI82_AMBMU</name>
<reference evidence="8" key="1">
    <citation type="journal article" date="2011" name="PLoS ONE">
        <title>A deep insight into the sialotranscriptome of the gulf coast tick, Amblyomma maculatum.</title>
        <authorList>
            <person name="Karim S."/>
            <person name="Singh P."/>
            <person name="Ribeiro J.M."/>
        </authorList>
    </citation>
    <scope>NUCLEOTIDE SEQUENCE</scope>
    <source>
        <tissue evidence="8">Salivary gland</tissue>
    </source>
</reference>
<feature type="transmembrane region" description="Helical" evidence="6">
    <location>
        <begin position="122"/>
        <end position="143"/>
    </location>
</feature>
<feature type="domain" description="EXPERA" evidence="7">
    <location>
        <begin position="38"/>
        <end position="170"/>
    </location>
</feature>
<dbReference type="GO" id="GO:0005783">
    <property type="term" value="C:endoplasmic reticulum"/>
    <property type="evidence" value="ECO:0007669"/>
    <property type="project" value="TreeGrafter"/>
</dbReference>
<evidence type="ECO:0000256" key="1">
    <source>
        <dbReference type="ARBA" id="ARBA00004141"/>
    </source>
</evidence>
<dbReference type="PANTHER" id="PTHR31204:SF1">
    <property type="entry name" value="SIGMA INTRACELLULAR RECEPTOR 2"/>
    <property type="match status" value="1"/>
</dbReference>
<evidence type="ECO:0000256" key="4">
    <source>
        <dbReference type="ARBA" id="ARBA00023136"/>
    </source>
</evidence>
<dbReference type="Pfam" id="PF05241">
    <property type="entry name" value="EBP"/>
    <property type="match status" value="1"/>
</dbReference>
<dbReference type="PANTHER" id="PTHR31204">
    <property type="entry name" value="SIGMA INTRACELLULAR RECEPTOR 2"/>
    <property type="match status" value="1"/>
</dbReference>
<evidence type="ECO:0000256" key="6">
    <source>
        <dbReference type="SAM" id="Phobius"/>
    </source>
</evidence>
<keyword evidence="2 5" id="KW-0812">Transmembrane</keyword>
<dbReference type="EMBL" id="JO841583">
    <property type="protein sequence ID" value="AEO33200.1"/>
    <property type="molecule type" value="mRNA"/>
</dbReference>
<evidence type="ECO:0000313" key="8">
    <source>
        <dbReference type="EMBL" id="AEO33200.1"/>
    </source>
</evidence>
<evidence type="ECO:0000256" key="5">
    <source>
        <dbReference type="PROSITE-ProRule" id="PRU01087"/>
    </source>
</evidence>
<keyword evidence="3 5" id="KW-1133">Transmembrane helix</keyword>
<dbReference type="PROSITE" id="PS51751">
    <property type="entry name" value="EXPERA"/>
    <property type="match status" value="1"/>
</dbReference>
<sequence>LLYSFLPVLLFTPLSLSPSKERKKERESKMGLNIGVVVDCVVVYFCVVLFLTGALMDSQCALPASFYPEQLVRLKKFFEATYDDYMYEENTPFFVGIVWMEILFLMPICLATIFGVVRRKSWVGTTLIMLGVAVGTASATIYGELLLGGRASEKLIQVFIPFVFFSFLAVLRGLFPPRPATAGASLASSAQKKRA</sequence>
<dbReference type="GO" id="GO:0016020">
    <property type="term" value="C:membrane"/>
    <property type="evidence" value="ECO:0007669"/>
    <property type="project" value="UniProtKB-SubCell"/>
</dbReference>
<evidence type="ECO:0000256" key="2">
    <source>
        <dbReference type="ARBA" id="ARBA00022692"/>
    </source>
</evidence>